<evidence type="ECO:0000313" key="1">
    <source>
        <dbReference type="EMBL" id="KAI3357534.1"/>
    </source>
</evidence>
<feature type="non-terminal residue" evidence="1">
    <location>
        <position position="1"/>
    </location>
</feature>
<accession>A0ACB8VQ40</accession>
<name>A0ACB8VQ40_9TELE</name>
<sequence>LSVLQQPTGAGSQLHRVTCALGSVVEFCYDRPRPRTKLGAKPPRLCPGYTAMEGMDLDLDLDQELMQKFSCMGTTDKDILISEFQRLLGFQLNPAGCAFFLDMTNWNLQAAIGAYYDFESPNISAPVMSFVRDVTIGEGESVPPDTPFTKTWRIQNTGSESWPPGVCLKYVGGDQFGHVNMVMVRSLDPQEMADVSVQMQSPVSPGMYQGQWRMCTATGLYYGDVIWVILSVEVGGLLGVTQQLSSFQAEFNTQPHRSLEGDYNPFASPEKSKCPNSNNNNSLHDAGSRRVAEERWQGSPNELQQDQNGLSHNSVDIVANSLQSNLSVVSYNQAEDIKPARSLFGLPELSWPGVYLPCYDRLAMEENPWVLRMTEAPAPPVPPSRAAELSPVKPGQAQDPPSEMEGQAEERCLEQVQTMVVGEVLKDVDTACKLLNIVPDPLDWSCMHVQKWLLWTEHLYRLPQVSTMFQGLTGRDLCSMTEADFRQRSTQFGDTLYAHLDIWRSTAAMKEPCPPDDSKSAADNDSWSDVMCNYPNQPIHLWQFLRELLLKPHNYSRCIRWLNKEKGIFKIEDSAHVARLWGIRKNRPAMNYDKLSRSIRQYYKKGIIRKPDVSRRLVYQFVNPV</sequence>
<keyword evidence="2" id="KW-1185">Reference proteome</keyword>
<gene>
    <name evidence="1" type="ORF">L3Q82_015944</name>
</gene>
<dbReference type="EMBL" id="CM041549">
    <property type="protein sequence ID" value="KAI3357534.1"/>
    <property type="molecule type" value="Genomic_DNA"/>
</dbReference>
<reference evidence="1" key="1">
    <citation type="submission" date="2022-04" db="EMBL/GenBank/DDBJ databases">
        <title>Jade perch genome.</title>
        <authorList>
            <person name="Chao B."/>
        </authorList>
    </citation>
    <scope>NUCLEOTIDE SEQUENCE</scope>
    <source>
        <strain evidence="1">CB-2022</strain>
    </source>
</reference>
<organism evidence="1 2">
    <name type="scientific">Scortum barcoo</name>
    <name type="common">barcoo grunter</name>
    <dbReference type="NCBI Taxonomy" id="214431"/>
    <lineage>
        <taxon>Eukaryota</taxon>
        <taxon>Metazoa</taxon>
        <taxon>Chordata</taxon>
        <taxon>Craniata</taxon>
        <taxon>Vertebrata</taxon>
        <taxon>Euteleostomi</taxon>
        <taxon>Actinopterygii</taxon>
        <taxon>Neopterygii</taxon>
        <taxon>Teleostei</taxon>
        <taxon>Neoteleostei</taxon>
        <taxon>Acanthomorphata</taxon>
        <taxon>Eupercaria</taxon>
        <taxon>Centrarchiformes</taxon>
        <taxon>Terapontoidei</taxon>
        <taxon>Terapontidae</taxon>
        <taxon>Scortum</taxon>
    </lineage>
</organism>
<protein>
    <submittedName>
        <fullName evidence="1">Uncharacterized protein</fullName>
    </submittedName>
</protein>
<evidence type="ECO:0000313" key="2">
    <source>
        <dbReference type="Proteomes" id="UP000831701"/>
    </source>
</evidence>
<proteinExistence type="predicted"/>
<dbReference type="Proteomes" id="UP000831701">
    <property type="component" value="Chromosome 19"/>
</dbReference>
<comment type="caution">
    <text evidence="1">The sequence shown here is derived from an EMBL/GenBank/DDBJ whole genome shotgun (WGS) entry which is preliminary data.</text>
</comment>